<sequence>MRRLLSKVRPTIMKPQSKSIYVGLSVLDVNGELNADYTAAASNGAVWDVGEMHENGSSTFMSFLVYQFLKSLGCFA</sequence>
<comment type="caution">
    <text evidence="1">The sequence shown here is derived from an EMBL/GenBank/DDBJ whole genome shotgun (WGS) entry which is preliminary data.</text>
</comment>
<protein>
    <submittedName>
        <fullName evidence="1">Uncharacterized protein</fullName>
    </submittedName>
</protein>
<dbReference type="Proteomes" id="UP001341840">
    <property type="component" value="Unassembled WGS sequence"/>
</dbReference>
<proteinExistence type="predicted"/>
<name>A0ABU6T7K6_9FABA</name>
<gene>
    <name evidence="1" type="ORF">PIB30_010270</name>
</gene>
<evidence type="ECO:0000313" key="2">
    <source>
        <dbReference type="Proteomes" id="UP001341840"/>
    </source>
</evidence>
<reference evidence="1 2" key="1">
    <citation type="journal article" date="2023" name="Plants (Basel)">
        <title>Bridging the Gap: Combining Genomics and Transcriptomics Approaches to Understand Stylosanthes scabra, an Orphan Legume from the Brazilian Caatinga.</title>
        <authorList>
            <person name="Ferreira-Neto J.R.C."/>
            <person name="da Silva M.D."/>
            <person name="Binneck E."/>
            <person name="de Melo N.F."/>
            <person name="da Silva R.H."/>
            <person name="de Melo A.L.T.M."/>
            <person name="Pandolfi V."/>
            <person name="Bustamante F.O."/>
            <person name="Brasileiro-Vidal A.C."/>
            <person name="Benko-Iseppon A.M."/>
        </authorList>
    </citation>
    <scope>NUCLEOTIDE SEQUENCE [LARGE SCALE GENOMIC DNA]</scope>
    <source>
        <tissue evidence="1">Leaves</tissue>
    </source>
</reference>
<dbReference type="EMBL" id="JASCZI010090645">
    <property type="protein sequence ID" value="MED6143913.1"/>
    <property type="molecule type" value="Genomic_DNA"/>
</dbReference>
<evidence type="ECO:0000313" key="1">
    <source>
        <dbReference type="EMBL" id="MED6143913.1"/>
    </source>
</evidence>
<accession>A0ABU6T7K6</accession>
<keyword evidence="2" id="KW-1185">Reference proteome</keyword>
<organism evidence="1 2">
    <name type="scientific">Stylosanthes scabra</name>
    <dbReference type="NCBI Taxonomy" id="79078"/>
    <lineage>
        <taxon>Eukaryota</taxon>
        <taxon>Viridiplantae</taxon>
        <taxon>Streptophyta</taxon>
        <taxon>Embryophyta</taxon>
        <taxon>Tracheophyta</taxon>
        <taxon>Spermatophyta</taxon>
        <taxon>Magnoliopsida</taxon>
        <taxon>eudicotyledons</taxon>
        <taxon>Gunneridae</taxon>
        <taxon>Pentapetalae</taxon>
        <taxon>rosids</taxon>
        <taxon>fabids</taxon>
        <taxon>Fabales</taxon>
        <taxon>Fabaceae</taxon>
        <taxon>Papilionoideae</taxon>
        <taxon>50 kb inversion clade</taxon>
        <taxon>dalbergioids sensu lato</taxon>
        <taxon>Dalbergieae</taxon>
        <taxon>Pterocarpus clade</taxon>
        <taxon>Stylosanthes</taxon>
    </lineage>
</organism>